<dbReference type="Proteomes" id="UP000177982">
    <property type="component" value="Unassembled WGS sequence"/>
</dbReference>
<reference evidence="2 3" key="1">
    <citation type="journal article" date="2016" name="Nat. Commun.">
        <title>Thousands of microbial genomes shed light on interconnected biogeochemical processes in an aquifer system.</title>
        <authorList>
            <person name="Anantharaman K."/>
            <person name="Brown C.T."/>
            <person name="Hug L.A."/>
            <person name="Sharon I."/>
            <person name="Castelle C.J."/>
            <person name="Probst A.J."/>
            <person name="Thomas B.C."/>
            <person name="Singh A."/>
            <person name="Wilkins M.J."/>
            <person name="Karaoz U."/>
            <person name="Brodie E.L."/>
            <person name="Williams K.H."/>
            <person name="Hubbard S.S."/>
            <person name="Banfield J.F."/>
        </authorList>
    </citation>
    <scope>NUCLEOTIDE SEQUENCE [LARGE SCALE GENOMIC DNA]</scope>
</reference>
<dbReference type="AlphaFoldDB" id="A0A1G2L8H7"/>
<evidence type="ECO:0000313" key="3">
    <source>
        <dbReference type="Proteomes" id="UP000177982"/>
    </source>
</evidence>
<dbReference type="CDD" id="cd01285">
    <property type="entry name" value="nucleoside_deaminase"/>
    <property type="match status" value="1"/>
</dbReference>
<dbReference type="PANTHER" id="PTHR11079">
    <property type="entry name" value="CYTOSINE DEAMINASE FAMILY MEMBER"/>
    <property type="match status" value="1"/>
</dbReference>
<dbReference type="GO" id="GO:0047974">
    <property type="term" value="F:guanosine deaminase activity"/>
    <property type="evidence" value="ECO:0007669"/>
    <property type="project" value="TreeGrafter"/>
</dbReference>
<name>A0A1G2L8H7_9BACT</name>
<dbReference type="InterPro" id="IPR016193">
    <property type="entry name" value="Cytidine_deaminase-like"/>
</dbReference>
<dbReference type="Pfam" id="PF00383">
    <property type="entry name" value="dCMP_cyt_deam_1"/>
    <property type="match status" value="1"/>
</dbReference>
<feature type="domain" description="CMP/dCMP-type deaminase" evidence="1">
    <location>
        <begin position="1"/>
        <end position="113"/>
    </location>
</feature>
<protein>
    <recommendedName>
        <fullName evidence="1">CMP/dCMP-type deaminase domain-containing protein</fullName>
    </recommendedName>
</protein>
<dbReference type="PROSITE" id="PS51747">
    <property type="entry name" value="CYT_DCMP_DEAMINASES_2"/>
    <property type="match status" value="1"/>
</dbReference>
<gene>
    <name evidence="2" type="ORF">A2934_00135</name>
</gene>
<evidence type="ECO:0000259" key="1">
    <source>
        <dbReference type="PROSITE" id="PS51747"/>
    </source>
</evidence>
<organism evidence="2 3">
    <name type="scientific">Candidatus Sungbacteria bacterium RIFCSPLOWO2_01_FULL_47_10</name>
    <dbReference type="NCBI Taxonomy" id="1802276"/>
    <lineage>
        <taxon>Bacteria</taxon>
        <taxon>Candidatus Sungiibacteriota</taxon>
    </lineage>
</organism>
<dbReference type="EMBL" id="MHQO01000002">
    <property type="protein sequence ID" value="OHA07854.1"/>
    <property type="molecule type" value="Genomic_DNA"/>
</dbReference>
<dbReference type="InterPro" id="IPR002125">
    <property type="entry name" value="CMP_dCMP_dom"/>
</dbReference>
<dbReference type="GO" id="GO:0006152">
    <property type="term" value="P:purine nucleoside catabolic process"/>
    <property type="evidence" value="ECO:0007669"/>
    <property type="project" value="TreeGrafter"/>
</dbReference>
<evidence type="ECO:0000313" key="2">
    <source>
        <dbReference type="EMBL" id="OHA07854.1"/>
    </source>
</evidence>
<accession>A0A1G2L8H7</accession>
<proteinExistence type="predicted"/>
<comment type="caution">
    <text evidence="2">The sequence shown here is derived from an EMBL/GenBank/DDBJ whole genome shotgun (WGS) entry which is preliminary data.</text>
</comment>
<dbReference type="SUPFAM" id="SSF53927">
    <property type="entry name" value="Cytidine deaminase-like"/>
    <property type="match status" value="1"/>
</dbReference>
<dbReference type="Gene3D" id="3.40.140.10">
    <property type="entry name" value="Cytidine Deaminase, domain 2"/>
    <property type="match status" value="1"/>
</dbReference>
<dbReference type="PANTHER" id="PTHR11079:SF161">
    <property type="entry name" value="CMP_DCMP-TYPE DEAMINASE DOMAIN-CONTAINING PROTEIN"/>
    <property type="match status" value="1"/>
</dbReference>
<sequence>MDEKFLQKAIEKSRESVALGGFPVGVIIVRNEEIFSSGISNGKQLNDPTSHAEIDAIRAACQKLQTRDLKGVILYSSLEPCLMCFAASTWASIPKIVFACGRGRVSKQHYEGNHDLVSINKKVRRPIEIIHLRELEDEALQIIENWEKKP</sequence>